<evidence type="ECO:0000313" key="2">
    <source>
        <dbReference type="EMBL" id="RLQ88808.1"/>
    </source>
</evidence>
<reference evidence="2 3" key="1">
    <citation type="submission" date="2018-10" db="EMBL/GenBank/DDBJ databases">
        <title>Notoacmeibacter sp. M2BS9Y-3-1, whole genome shotgun sequence.</title>
        <authorList>
            <person name="Tuo L."/>
        </authorList>
    </citation>
    <scope>NUCLEOTIDE SEQUENCE [LARGE SCALE GENOMIC DNA]</scope>
    <source>
        <strain evidence="2 3">M2BS9Y-3-1</strain>
    </source>
</reference>
<evidence type="ECO:0000313" key="3">
    <source>
        <dbReference type="Proteomes" id="UP000281094"/>
    </source>
</evidence>
<dbReference type="Gene3D" id="3.30.750.24">
    <property type="entry name" value="STAS domain"/>
    <property type="match status" value="1"/>
</dbReference>
<dbReference type="RefSeq" id="WP_121645775.1">
    <property type="nucleotide sequence ID" value="NZ_RCWN01000001.1"/>
</dbReference>
<dbReference type="Pfam" id="PF13466">
    <property type="entry name" value="STAS_2"/>
    <property type="match status" value="1"/>
</dbReference>
<name>A0A3L7JDE4_9HYPH</name>
<protein>
    <submittedName>
        <fullName evidence="2">STAS domain-containing protein</fullName>
    </submittedName>
</protein>
<dbReference type="SUPFAM" id="SSF52091">
    <property type="entry name" value="SpoIIaa-like"/>
    <property type="match status" value="1"/>
</dbReference>
<dbReference type="Proteomes" id="UP000281094">
    <property type="component" value="Unassembled WGS sequence"/>
</dbReference>
<proteinExistence type="predicted"/>
<gene>
    <name evidence="2" type="ORF">D8780_11860</name>
</gene>
<dbReference type="InterPro" id="IPR002645">
    <property type="entry name" value="STAS_dom"/>
</dbReference>
<dbReference type="InterPro" id="IPR036513">
    <property type="entry name" value="STAS_dom_sf"/>
</dbReference>
<sequence length="212" mass="22897">MQNSIDDFMPLTEEPKSVEISADFTEPFIEDDGSRLMLEGAPALEMEELPAFADAPAEASIDELADLAPIASVDADELPDLASFEAAEAESTESSLDVFPNLESDATDIADMTVEAGASDNGEGIILPEVLDLDQAENLRATLLERIGTNLVIDASEVTRIDTPCIEVAISASKQWFEDGFTLEWSNPSEPFITSLDRLGLSTDFLRNEGVH</sequence>
<dbReference type="PROSITE" id="PS50801">
    <property type="entry name" value="STAS"/>
    <property type="match status" value="1"/>
</dbReference>
<organism evidence="2 3">
    <name type="scientific">Notoacmeibacter ruber</name>
    <dbReference type="NCBI Taxonomy" id="2670375"/>
    <lineage>
        <taxon>Bacteria</taxon>
        <taxon>Pseudomonadati</taxon>
        <taxon>Pseudomonadota</taxon>
        <taxon>Alphaproteobacteria</taxon>
        <taxon>Hyphomicrobiales</taxon>
        <taxon>Notoacmeibacteraceae</taxon>
        <taxon>Notoacmeibacter</taxon>
    </lineage>
</organism>
<dbReference type="InterPro" id="IPR058548">
    <property type="entry name" value="MlaB-like_STAS"/>
</dbReference>
<dbReference type="EMBL" id="RCWN01000001">
    <property type="protein sequence ID" value="RLQ88808.1"/>
    <property type="molecule type" value="Genomic_DNA"/>
</dbReference>
<keyword evidence="3" id="KW-1185">Reference proteome</keyword>
<evidence type="ECO:0000259" key="1">
    <source>
        <dbReference type="PROSITE" id="PS50801"/>
    </source>
</evidence>
<feature type="domain" description="STAS" evidence="1">
    <location>
        <begin position="131"/>
        <end position="212"/>
    </location>
</feature>
<accession>A0A3L7JDE4</accession>
<comment type="caution">
    <text evidence="2">The sequence shown here is derived from an EMBL/GenBank/DDBJ whole genome shotgun (WGS) entry which is preliminary data.</text>
</comment>
<dbReference type="AlphaFoldDB" id="A0A3L7JDE4"/>